<evidence type="ECO:0000256" key="2">
    <source>
        <dbReference type="ARBA" id="ARBA00013064"/>
    </source>
</evidence>
<evidence type="ECO:0000313" key="9">
    <source>
        <dbReference type="EMBL" id="VDK26612.1"/>
    </source>
</evidence>
<dbReference type="PRINTS" id="PR00716">
    <property type="entry name" value="MPIPHPHTASE"/>
</dbReference>
<dbReference type="InterPro" id="IPR000751">
    <property type="entry name" value="MPI_Phosphatase"/>
</dbReference>
<feature type="domain" description="Rhodanese" evidence="8">
    <location>
        <begin position="28"/>
        <end position="84"/>
    </location>
</feature>
<dbReference type="PROSITE" id="PS50206">
    <property type="entry name" value="RHODANESE_3"/>
    <property type="match status" value="1"/>
</dbReference>
<organism evidence="11">
    <name type="scientific">Anisakis simplex</name>
    <name type="common">Herring worm</name>
    <dbReference type="NCBI Taxonomy" id="6269"/>
    <lineage>
        <taxon>Eukaryota</taxon>
        <taxon>Metazoa</taxon>
        <taxon>Ecdysozoa</taxon>
        <taxon>Nematoda</taxon>
        <taxon>Chromadorea</taxon>
        <taxon>Rhabditida</taxon>
        <taxon>Spirurina</taxon>
        <taxon>Ascaridomorpha</taxon>
        <taxon>Ascaridoidea</taxon>
        <taxon>Anisakidae</taxon>
        <taxon>Anisakis</taxon>
        <taxon>Anisakis simplex complex</taxon>
    </lineage>
</organism>
<dbReference type="InterPro" id="IPR036873">
    <property type="entry name" value="Rhodanese-like_dom_sf"/>
</dbReference>
<dbReference type="GO" id="GO:0004725">
    <property type="term" value="F:protein tyrosine phosphatase activity"/>
    <property type="evidence" value="ECO:0007669"/>
    <property type="project" value="UniProtKB-EC"/>
</dbReference>
<dbReference type="EMBL" id="UYRR01013016">
    <property type="protein sequence ID" value="VDK26612.1"/>
    <property type="molecule type" value="Genomic_DNA"/>
</dbReference>
<evidence type="ECO:0000259" key="8">
    <source>
        <dbReference type="PROSITE" id="PS50206"/>
    </source>
</evidence>
<dbReference type="SUPFAM" id="SSF52821">
    <property type="entry name" value="Rhodanese/Cell cycle control phosphatase"/>
    <property type="match status" value="1"/>
</dbReference>
<dbReference type="EC" id="3.1.3.48" evidence="2"/>
<evidence type="ECO:0000313" key="11">
    <source>
        <dbReference type="WBParaSite" id="ASIM_0000637901-mRNA-1"/>
    </source>
</evidence>
<dbReference type="GO" id="GO:0051301">
    <property type="term" value="P:cell division"/>
    <property type="evidence" value="ECO:0007669"/>
    <property type="project" value="UniProtKB-KW"/>
</dbReference>
<evidence type="ECO:0000256" key="7">
    <source>
        <dbReference type="ARBA" id="ARBA00051722"/>
    </source>
</evidence>
<accession>A0A0M3JFH7</accession>
<gene>
    <name evidence="9" type="ORF">ASIM_LOCUS6160</name>
</gene>
<dbReference type="GO" id="GO:0110032">
    <property type="term" value="P:positive regulation of G2/MI transition of meiotic cell cycle"/>
    <property type="evidence" value="ECO:0007669"/>
    <property type="project" value="TreeGrafter"/>
</dbReference>
<sequence>MYDPSMVEELFYPKCVDRFHEMRSRIPIFYCEFSQKRGPTMAAALRQFDRKRNEARYPEVDYKEIYLLDRGYKKFYEAGLYMVSFD</sequence>
<dbReference type="GO" id="GO:0005634">
    <property type="term" value="C:nucleus"/>
    <property type="evidence" value="ECO:0007669"/>
    <property type="project" value="TreeGrafter"/>
</dbReference>
<dbReference type="PANTHER" id="PTHR10828:SF76">
    <property type="entry name" value="M-PHASE INDUCER PHOSPHATASE"/>
    <property type="match status" value="1"/>
</dbReference>
<comment type="similarity">
    <text evidence="1">Belongs to the MPI phosphatase family.</text>
</comment>
<proteinExistence type="inferred from homology"/>
<comment type="catalytic activity">
    <reaction evidence="7">
        <text>O-phospho-L-tyrosyl-[protein] + H2O = L-tyrosyl-[protein] + phosphate</text>
        <dbReference type="Rhea" id="RHEA:10684"/>
        <dbReference type="Rhea" id="RHEA-COMP:10136"/>
        <dbReference type="Rhea" id="RHEA-COMP:20101"/>
        <dbReference type="ChEBI" id="CHEBI:15377"/>
        <dbReference type="ChEBI" id="CHEBI:43474"/>
        <dbReference type="ChEBI" id="CHEBI:46858"/>
        <dbReference type="ChEBI" id="CHEBI:61978"/>
        <dbReference type="EC" id="3.1.3.48"/>
    </reaction>
</comment>
<keyword evidence="5" id="KW-0904">Protein phosphatase</keyword>
<dbReference type="GO" id="GO:0005737">
    <property type="term" value="C:cytoplasm"/>
    <property type="evidence" value="ECO:0007669"/>
    <property type="project" value="TreeGrafter"/>
</dbReference>
<dbReference type="GO" id="GO:0000086">
    <property type="term" value="P:G2/M transition of mitotic cell cycle"/>
    <property type="evidence" value="ECO:0007669"/>
    <property type="project" value="TreeGrafter"/>
</dbReference>
<keyword evidence="10" id="KW-1185">Reference proteome</keyword>
<dbReference type="InterPro" id="IPR001763">
    <property type="entry name" value="Rhodanese-like_dom"/>
</dbReference>
<evidence type="ECO:0000256" key="1">
    <source>
        <dbReference type="ARBA" id="ARBA00011065"/>
    </source>
</evidence>
<dbReference type="PANTHER" id="PTHR10828">
    <property type="entry name" value="M-PHASE INDUCER PHOSPHATASE DUAL SPECIFICITY PHOSPHATASE CDC25"/>
    <property type="match status" value="1"/>
</dbReference>
<dbReference type="GO" id="GO:0010971">
    <property type="term" value="P:positive regulation of G2/M transition of mitotic cell cycle"/>
    <property type="evidence" value="ECO:0007669"/>
    <property type="project" value="TreeGrafter"/>
</dbReference>
<dbReference type="AlphaFoldDB" id="A0A0M3JFH7"/>
<keyword evidence="6" id="KW-0131">Cell cycle</keyword>
<keyword evidence="3" id="KW-0132">Cell division</keyword>
<reference evidence="11" key="1">
    <citation type="submission" date="2017-02" db="UniProtKB">
        <authorList>
            <consortium name="WormBaseParasite"/>
        </authorList>
    </citation>
    <scope>IDENTIFICATION</scope>
</reference>
<evidence type="ECO:0000313" key="10">
    <source>
        <dbReference type="Proteomes" id="UP000267096"/>
    </source>
</evidence>
<dbReference type="OrthoDB" id="26523at2759"/>
<evidence type="ECO:0000256" key="5">
    <source>
        <dbReference type="ARBA" id="ARBA00022912"/>
    </source>
</evidence>
<reference evidence="9 10" key="2">
    <citation type="submission" date="2018-11" db="EMBL/GenBank/DDBJ databases">
        <authorList>
            <consortium name="Pathogen Informatics"/>
        </authorList>
    </citation>
    <scope>NUCLEOTIDE SEQUENCE [LARGE SCALE GENOMIC DNA]</scope>
</reference>
<keyword evidence="4" id="KW-0378">Hydrolase</keyword>
<evidence type="ECO:0000256" key="6">
    <source>
        <dbReference type="ARBA" id="ARBA00023306"/>
    </source>
</evidence>
<dbReference type="Gene3D" id="3.40.250.10">
    <property type="entry name" value="Rhodanese-like domain"/>
    <property type="match status" value="1"/>
</dbReference>
<name>A0A0M3JFH7_ANISI</name>
<evidence type="ECO:0000256" key="3">
    <source>
        <dbReference type="ARBA" id="ARBA00022618"/>
    </source>
</evidence>
<protein>
    <recommendedName>
        <fullName evidence="2">protein-tyrosine-phosphatase</fullName>
        <ecNumber evidence="2">3.1.3.48</ecNumber>
    </recommendedName>
</protein>
<evidence type="ECO:0000256" key="4">
    <source>
        <dbReference type="ARBA" id="ARBA00022801"/>
    </source>
</evidence>
<dbReference type="WBParaSite" id="ASIM_0000637901-mRNA-1">
    <property type="protein sequence ID" value="ASIM_0000637901-mRNA-1"/>
    <property type="gene ID" value="ASIM_0000637901"/>
</dbReference>
<dbReference type="Proteomes" id="UP000267096">
    <property type="component" value="Unassembled WGS sequence"/>
</dbReference>